<gene>
    <name evidence="2" type="ORF">IPOD504_LOCUS2243</name>
</gene>
<accession>A0ABN8HZ71</accession>
<proteinExistence type="predicted"/>
<reference evidence="2" key="1">
    <citation type="submission" date="2022-03" db="EMBL/GenBank/DDBJ databases">
        <authorList>
            <person name="Martin H S."/>
        </authorList>
    </citation>
    <scope>NUCLEOTIDE SEQUENCE</scope>
</reference>
<protein>
    <submittedName>
        <fullName evidence="2">Uncharacterized protein</fullName>
    </submittedName>
</protein>
<organism evidence="2 3">
    <name type="scientific">Iphiclides podalirius</name>
    <name type="common">scarce swallowtail</name>
    <dbReference type="NCBI Taxonomy" id="110791"/>
    <lineage>
        <taxon>Eukaryota</taxon>
        <taxon>Metazoa</taxon>
        <taxon>Ecdysozoa</taxon>
        <taxon>Arthropoda</taxon>
        <taxon>Hexapoda</taxon>
        <taxon>Insecta</taxon>
        <taxon>Pterygota</taxon>
        <taxon>Neoptera</taxon>
        <taxon>Endopterygota</taxon>
        <taxon>Lepidoptera</taxon>
        <taxon>Glossata</taxon>
        <taxon>Ditrysia</taxon>
        <taxon>Papilionoidea</taxon>
        <taxon>Papilionidae</taxon>
        <taxon>Papilioninae</taxon>
        <taxon>Iphiclides</taxon>
    </lineage>
</organism>
<feature type="non-terminal residue" evidence="2">
    <location>
        <position position="66"/>
    </location>
</feature>
<feature type="compositionally biased region" description="Basic residues" evidence="1">
    <location>
        <begin position="1"/>
        <end position="18"/>
    </location>
</feature>
<name>A0ABN8HZ71_9NEOP</name>
<dbReference type="EMBL" id="OW152824">
    <property type="protein sequence ID" value="CAH2040059.1"/>
    <property type="molecule type" value="Genomic_DNA"/>
</dbReference>
<feature type="compositionally biased region" description="Gly residues" evidence="1">
    <location>
        <begin position="21"/>
        <end position="34"/>
    </location>
</feature>
<sequence length="66" mass="6617">MGMSQRHGHMHRHGHRKGPCGMEGGACGPSGSGGPPIDPIGPTGNANCAPASDGNMHTISWQSATA</sequence>
<evidence type="ECO:0000256" key="1">
    <source>
        <dbReference type="SAM" id="MobiDB-lite"/>
    </source>
</evidence>
<keyword evidence="3" id="KW-1185">Reference proteome</keyword>
<evidence type="ECO:0000313" key="2">
    <source>
        <dbReference type="EMBL" id="CAH2040059.1"/>
    </source>
</evidence>
<evidence type="ECO:0000313" key="3">
    <source>
        <dbReference type="Proteomes" id="UP000837857"/>
    </source>
</evidence>
<feature type="compositionally biased region" description="Polar residues" evidence="1">
    <location>
        <begin position="55"/>
        <end position="66"/>
    </location>
</feature>
<feature type="region of interest" description="Disordered" evidence="1">
    <location>
        <begin position="1"/>
        <end position="66"/>
    </location>
</feature>
<dbReference type="Proteomes" id="UP000837857">
    <property type="component" value="Chromosome 12"/>
</dbReference>